<name>A0ABD3S897_9LAMI</name>
<dbReference type="EMBL" id="JBJXBP010000007">
    <property type="protein sequence ID" value="KAL3820597.1"/>
    <property type="molecule type" value="Genomic_DNA"/>
</dbReference>
<comment type="caution">
    <text evidence="3">The sequence shown here is derived from an EMBL/GenBank/DDBJ whole genome shotgun (WGS) entry which is preliminary data.</text>
</comment>
<evidence type="ECO:0000313" key="4">
    <source>
        <dbReference type="Proteomes" id="UP001634393"/>
    </source>
</evidence>
<feature type="region of interest" description="Disordered" evidence="1">
    <location>
        <begin position="215"/>
        <end position="244"/>
    </location>
</feature>
<dbReference type="Pfam" id="PF05641">
    <property type="entry name" value="Agenet"/>
    <property type="match status" value="1"/>
</dbReference>
<protein>
    <recommendedName>
        <fullName evidence="2">Agenet-like domain-containing protein</fullName>
    </recommendedName>
</protein>
<dbReference type="PANTHER" id="PTHR31917">
    <property type="entry name" value="AGENET DOMAIN-CONTAINING PROTEIN-RELATED"/>
    <property type="match status" value="1"/>
</dbReference>
<feature type="domain" description="Agenet-like" evidence="2">
    <location>
        <begin position="51"/>
        <end position="105"/>
    </location>
</feature>
<evidence type="ECO:0000313" key="3">
    <source>
        <dbReference type="EMBL" id="KAL3820597.1"/>
    </source>
</evidence>
<dbReference type="AlphaFoldDB" id="A0ABD3S897"/>
<feature type="compositionally biased region" description="Basic and acidic residues" evidence="1">
    <location>
        <begin position="215"/>
        <end position="225"/>
    </location>
</feature>
<evidence type="ECO:0000256" key="1">
    <source>
        <dbReference type="SAM" id="MobiDB-lite"/>
    </source>
</evidence>
<evidence type="ECO:0000259" key="2">
    <source>
        <dbReference type="Pfam" id="PF05641"/>
    </source>
</evidence>
<sequence>MSVLQIIDTPQYVEYLVSSMYHFSKCSSLPDKKESRDLVLGNSDIVWSIDENVEVLNQDSGLRGCWYRCKILDSSKEKKSLKVQYCGLMLSGENKKFKVIIPSNRVANPDKLGMRFTGRLMGRPWPCQEFPDLKFKVGDAADAWHCDGWWEGIVLGYSSPYEISNLQVCLPETGLMSYLRSLMVDHQSMLPPPTVLIEPNSSAVAKNKVCNSPRLEESENVKRDVPSSSKSTGSKAVERPNKRKGLLIKKEGICSSEKKPLNLALTKFNKSKPVINISKPAIKKSKPAIKKSK</sequence>
<accession>A0ABD3S897</accession>
<proteinExistence type="predicted"/>
<keyword evidence="4" id="KW-1185">Reference proteome</keyword>
<gene>
    <name evidence="3" type="ORF">ACJIZ3_006502</name>
</gene>
<dbReference type="Proteomes" id="UP001634393">
    <property type="component" value="Unassembled WGS sequence"/>
</dbReference>
<organism evidence="3 4">
    <name type="scientific">Penstemon smallii</name>
    <dbReference type="NCBI Taxonomy" id="265156"/>
    <lineage>
        <taxon>Eukaryota</taxon>
        <taxon>Viridiplantae</taxon>
        <taxon>Streptophyta</taxon>
        <taxon>Embryophyta</taxon>
        <taxon>Tracheophyta</taxon>
        <taxon>Spermatophyta</taxon>
        <taxon>Magnoliopsida</taxon>
        <taxon>eudicotyledons</taxon>
        <taxon>Gunneridae</taxon>
        <taxon>Pentapetalae</taxon>
        <taxon>asterids</taxon>
        <taxon>lamiids</taxon>
        <taxon>Lamiales</taxon>
        <taxon>Plantaginaceae</taxon>
        <taxon>Cheloneae</taxon>
        <taxon>Penstemon</taxon>
    </lineage>
</organism>
<dbReference type="PANTHER" id="PTHR31917:SF3">
    <property type="entry name" value="BROMO ADJACENT-LIKE DOMAIN PROTEIN"/>
    <property type="match status" value="1"/>
</dbReference>
<reference evidence="3 4" key="1">
    <citation type="submission" date="2024-12" db="EMBL/GenBank/DDBJ databases">
        <title>The unique morphological basis and parallel evolutionary history of personate flowers in Penstemon.</title>
        <authorList>
            <person name="Depatie T.H."/>
            <person name="Wessinger C.A."/>
        </authorList>
    </citation>
    <scope>NUCLEOTIDE SEQUENCE [LARGE SCALE GENOMIC DNA]</scope>
    <source>
        <strain evidence="3">WTNN_2</strain>
        <tissue evidence="3">Leaf</tissue>
    </source>
</reference>
<dbReference type="InterPro" id="IPR008395">
    <property type="entry name" value="Agenet-like_dom"/>
</dbReference>